<sequence length="760" mass="80393">MRTSLSRNFAPVPRTSFRWTASRGGLLDYAGGIPEPAFQPIAHCPLFDLITSILRMPWRQLAAACRQDKPPEAALVALKRVALLFGDLQELGGPTVGLCECDHQAAASALSARYSQKQPYATLAAAAEAGLALGDKISDNPLSAIPDLGLLACAVLLPVKVVVEGGAWQLDWADAETVYDAAEQVLEVLDKPDMVDAGTWHSAILFAEGDRLPAAVCCAKLLLRAARHLPAFGPVFGSRCDNYVEVAQLACGFTTEYVRGKLNGFHFVHDFADPARLRALDGRPLAQEAERVKAVAQAAVPGMEALLRCNVAEPLNALTDVVMILALAPGAKTSWEHLARAMMLLLHLSRGSMPAQRRRCVALEPVLKGVSALLTPGPSGLSGHSLRRHHGLAAVVVMTCAALAEHGAADILVACSAAPVIASCLRSTADAGGDRANMNGHAVRATAVRVPLAADLQMSAAALLLPRGLPASRHQLRWRLHARARQAAEARAQARVALLAQCGSADRTEEAIAASSAQAEDAARVAYECFDSLPHIAAPSGAAAPPSLEALRMAAAMRPGCSYLGCTTLWETASEADLKVRVYFKKRLAPHVSSTLAPPNFPSEFVPVRKDAKEEGAAAAAVPSKLTLNFFLPHEQQMKAKEVDMVLLPAVTGDFGVMPGHVPTVAQLRPGVITVHHELDKAVDKYFVSSGFAFVHADSSTDVCAVEAVKVEDLDPEAVRAGLQDYTAKLASLQAKGDDYEIAAAQIGVEVYSALNAAVA</sequence>
<accession>A0AAW1RI30</accession>
<dbReference type="Pfam" id="PF02823">
    <property type="entry name" value="ATP-synt_DE_N"/>
    <property type="match status" value="1"/>
</dbReference>
<keyword evidence="7" id="KW-0406">Ion transport</keyword>
<keyword evidence="5" id="KW-0999">Mitochondrion inner membrane</keyword>
<dbReference type="InterPro" id="IPR001469">
    <property type="entry name" value="ATP_synth_F1_dsu/esu"/>
</dbReference>
<name>A0AAW1RI30_9CHLO</name>
<gene>
    <name evidence="11" type="ORF">WJX81_001144</name>
</gene>
<proteinExistence type="inferred from homology"/>
<evidence type="ECO:0000256" key="9">
    <source>
        <dbReference type="ARBA" id="ARBA00023136"/>
    </source>
</evidence>
<evidence type="ECO:0000256" key="1">
    <source>
        <dbReference type="ARBA" id="ARBA00004273"/>
    </source>
</evidence>
<dbReference type="InterPro" id="IPR020546">
    <property type="entry name" value="ATP_synth_F1_dsu/esu_N"/>
</dbReference>
<dbReference type="GO" id="GO:0046933">
    <property type="term" value="F:proton-transporting ATP synthase activity, rotational mechanism"/>
    <property type="evidence" value="ECO:0007669"/>
    <property type="project" value="InterPro"/>
</dbReference>
<protein>
    <recommendedName>
        <fullName evidence="10">ATP synthase F1 complex delta/epsilon subunit N-terminal domain-containing protein</fullName>
    </recommendedName>
</protein>
<keyword evidence="3" id="KW-0813">Transport</keyword>
<evidence type="ECO:0000256" key="4">
    <source>
        <dbReference type="ARBA" id="ARBA00022781"/>
    </source>
</evidence>
<dbReference type="Proteomes" id="UP001445335">
    <property type="component" value="Unassembled WGS sequence"/>
</dbReference>
<evidence type="ECO:0000259" key="10">
    <source>
        <dbReference type="Pfam" id="PF02823"/>
    </source>
</evidence>
<comment type="subcellular location">
    <subcellularLocation>
        <location evidence="1">Mitochondrion inner membrane</location>
    </subcellularLocation>
</comment>
<reference evidence="11 12" key="1">
    <citation type="journal article" date="2024" name="Nat. Commun.">
        <title>Phylogenomics reveals the evolutionary origins of lichenization in chlorophyte algae.</title>
        <authorList>
            <person name="Puginier C."/>
            <person name="Libourel C."/>
            <person name="Otte J."/>
            <person name="Skaloud P."/>
            <person name="Haon M."/>
            <person name="Grisel S."/>
            <person name="Petersen M."/>
            <person name="Berrin J.G."/>
            <person name="Delaux P.M."/>
            <person name="Dal Grande F."/>
            <person name="Keller J."/>
        </authorList>
    </citation>
    <scope>NUCLEOTIDE SEQUENCE [LARGE SCALE GENOMIC DNA]</scope>
    <source>
        <strain evidence="11 12">SAG 245.80</strain>
    </source>
</reference>
<evidence type="ECO:0000256" key="6">
    <source>
        <dbReference type="ARBA" id="ARBA00022946"/>
    </source>
</evidence>
<dbReference type="GO" id="GO:0045259">
    <property type="term" value="C:proton-transporting ATP synthase complex"/>
    <property type="evidence" value="ECO:0007669"/>
    <property type="project" value="InterPro"/>
</dbReference>
<keyword evidence="9" id="KW-0472">Membrane</keyword>
<keyword evidence="4" id="KW-0375">Hydrogen ion transport</keyword>
<keyword evidence="6" id="KW-0809">Transit peptide</keyword>
<organism evidence="11 12">
    <name type="scientific">Elliptochloris bilobata</name>
    <dbReference type="NCBI Taxonomy" id="381761"/>
    <lineage>
        <taxon>Eukaryota</taxon>
        <taxon>Viridiplantae</taxon>
        <taxon>Chlorophyta</taxon>
        <taxon>core chlorophytes</taxon>
        <taxon>Trebouxiophyceae</taxon>
        <taxon>Trebouxiophyceae incertae sedis</taxon>
        <taxon>Elliptochloris clade</taxon>
        <taxon>Elliptochloris</taxon>
    </lineage>
</organism>
<evidence type="ECO:0000256" key="8">
    <source>
        <dbReference type="ARBA" id="ARBA00023128"/>
    </source>
</evidence>
<dbReference type="HAMAP" id="MF_00530">
    <property type="entry name" value="ATP_synth_epsil_bac"/>
    <property type="match status" value="1"/>
</dbReference>
<evidence type="ECO:0000256" key="7">
    <source>
        <dbReference type="ARBA" id="ARBA00023065"/>
    </source>
</evidence>
<dbReference type="AlphaFoldDB" id="A0AAW1RI30"/>
<feature type="domain" description="ATP synthase F1 complex delta/epsilon subunit N-terminal" evidence="10">
    <location>
        <begin position="635"/>
        <end position="699"/>
    </location>
</feature>
<dbReference type="SUPFAM" id="SSF51344">
    <property type="entry name" value="Epsilon subunit of F1F0-ATP synthase N-terminal domain"/>
    <property type="match status" value="1"/>
</dbReference>
<dbReference type="PANTHER" id="PTHR13822:SF7">
    <property type="entry name" value="ATP SYNTHASE SUBUNIT DELTA, MITOCHONDRIAL"/>
    <property type="match status" value="1"/>
</dbReference>
<keyword evidence="12" id="KW-1185">Reference proteome</keyword>
<evidence type="ECO:0000313" key="12">
    <source>
        <dbReference type="Proteomes" id="UP001445335"/>
    </source>
</evidence>
<comment type="similarity">
    <text evidence="2">Belongs to the ATPase epsilon chain family.</text>
</comment>
<keyword evidence="8" id="KW-0496">Mitochondrion</keyword>
<dbReference type="GO" id="GO:0005743">
    <property type="term" value="C:mitochondrial inner membrane"/>
    <property type="evidence" value="ECO:0007669"/>
    <property type="project" value="UniProtKB-SubCell"/>
</dbReference>
<evidence type="ECO:0000256" key="3">
    <source>
        <dbReference type="ARBA" id="ARBA00022448"/>
    </source>
</evidence>
<evidence type="ECO:0000256" key="5">
    <source>
        <dbReference type="ARBA" id="ARBA00022792"/>
    </source>
</evidence>
<dbReference type="CDD" id="cd12152">
    <property type="entry name" value="F1-ATPase_delta"/>
    <property type="match status" value="1"/>
</dbReference>
<comment type="caution">
    <text evidence="11">The sequence shown here is derived from an EMBL/GenBank/DDBJ whole genome shotgun (WGS) entry which is preliminary data.</text>
</comment>
<dbReference type="EMBL" id="JALJOU010000036">
    <property type="protein sequence ID" value="KAK9833392.1"/>
    <property type="molecule type" value="Genomic_DNA"/>
</dbReference>
<dbReference type="Gene3D" id="2.60.15.10">
    <property type="entry name" value="F0F1 ATP synthase delta/epsilon subunit, N-terminal"/>
    <property type="match status" value="1"/>
</dbReference>
<evidence type="ECO:0000256" key="2">
    <source>
        <dbReference type="ARBA" id="ARBA00005712"/>
    </source>
</evidence>
<dbReference type="InterPro" id="IPR036771">
    <property type="entry name" value="ATPsynth_dsu/esu_N"/>
</dbReference>
<dbReference type="PANTHER" id="PTHR13822">
    <property type="entry name" value="ATP SYNTHASE DELTA/EPSILON CHAIN"/>
    <property type="match status" value="1"/>
</dbReference>
<evidence type="ECO:0000313" key="11">
    <source>
        <dbReference type="EMBL" id="KAK9833392.1"/>
    </source>
</evidence>